<dbReference type="CDD" id="cd07822">
    <property type="entry name" value="SRPBCC_4"/>
    <property type="match status" value="1"/>
</dbReference>
<gene>
    <name evidence="1" type="ORF">K8F61_05015</name>
</gene>
<dbReference type="InterPro" id="IPR023393">
    <property type="entry name" value="START-like_dom_sf"/>
</dbReference>
<dbReference type="SUPFAM" id="SSF55961">
    <property type="entry name" value="Bet v1-like"/>
    <property type="match status" value="1"/>
</dbReference>
<dbReference type="Pfam" id="PF10604">
    <property type="entry name" value="Polyketide_cyc2"/>
    <property type="match status" value="1"/>
</dbReference>
<evidence type="ECO:0000313" key="1">
    <source>
        <dbReference type="EMBL" id="UGS27554.1"/>
    </source>
</evidence>
<proteinExistence type="predicted"/>
<dbReference type="EMBL" id="CP082781">
    <property type="protein sequence ID" value="UGS27554.1"/>
    <property type="molecule type" value="Genomic_DNA"/>
</dbReference>
<dbReference type="Gene3D" id="3.30.530.20">
    <property type="match status" value="1"/>
</dbReference>
<evidence type="ECO:0000313" key="2">
    <source>
        <dbReference type="Proteomes" id="UP001199642"/>
    </source>
</evidence>
<keyword evidence="2" id="KW-1185">Reference proteome</keyword>
<dbReference type="RefSeq" id="WP_067243153.1">
    <property type="nucleotide sequence ID" value="NZ_CP082781.1"/>
</dbReference>
<reference evidence="1 2" key="1">
    <citation type="submission" date="2023-01" db="EMBL/GenBank/DDBJ databases">
        <title>Characterization of estradiol degrading bacteria Microbacterium sp. MZT7 and reveal degrading genes through genome analysis.</title>
        <authorList>
            <person name="Hao P."/>
            <person name="Gao Y."/>
        </authorList>
    </citation>
    <scope>NUCLEOTIDE SEQUENCE [LARGE SCALE GENOMIC DNA]</scope>
    <source>
        <strain evidence="1 2">MZT7</strain>
    </source>
</reference>
<protein>
    <submittedName>
        <fullName evidence="1">SRPBCC domain-containing protein</fullName>
    </submittedName>
</protein>
<name>A0ABY3RUC5_9MICO</name>
<dbReference type="Proteomes" id="UP001199642">
    <property type="component" value="Chromosome"/>
</dbReference>
<accession>A0ABY3RUC5</accession>
<sequence length="173" mass="19374">MTAQSAPSHTTFDPFAEYDTATLVSSDLFEIAAPVERVWEVLVDMPRYGEWNPFCVRAESTLELGAPVHMSLVDYTGGGALFPGVEFVCAVEPNHLLSWELPFTEEWPYAARRDQILESVGPELTRYRSTDAFLGPNAIHVMRFSGPWVTRAFNDTGRALKRRAEALHRGEIA</sequence>
<dbReference type="InterPro" id="IPR019587">
    <property type="entry name" value="Polyketide_cyclase/dehydratase"/>
</dbReference>
<organism evidence="1 2">
    <name type="scientific">Microbacterium resistens</name>
    <dbReference type="NCBI Taxonomy" id="156977"/>
    <lineage>
        <taxon>Bacteria</taxon>
        <taxon>Bacillati</taxon>
        <taxon>Actinomycetota</taxon>
        <taxon>Actinomycetes</taxon>
        <taxon>Micrococcales</taxon>
        <taxon>Microbacteriaceae</taxon>
        <taxon>Microbacterium</taxon>
    </lineage>
</organism>